<reference evidence="1" key="2">
    <citation type="journal article" date="2015" name="Data Brief">
        <title>Shoot transcriptome of the giant reed, Arundo donax.</title>
        <authorList>
            <person name="Barrero R.A."/>
            <person name="Guerrero F.D."/>
            <person name="Moolhuijzen P."/>
            <person name="Goolsby J.A."/>
            <person name="Tidwell J."/>
            <person name="Bellgard S.E."/>
            <person name="Bellgard M.I."/>
        </authorList>
    </citation>
    <scope>NUCLEOTIDE SEQUENCE</scope>
    <source>
        <tissue evidence="1">Shoot tissue taken approximately 20 cm above the soil surface</tissue>
    </source>
</reference>
<proteinExistence type="predicted"/>
<organism evidence="1">
    <name type="scientific">Arundo donax</name>
    <name type="common">Giant reed</name>
    <name type="synonym">Donax arundinaceus</name>
    <dbReference type="NCBI Taxonomy" id="35708"/>
    <lineage>
        <taxon>Eukaryota</taxon>
        <taxon>Viridiplantae</taxon>
        <taxon>Streptophyta</taxon>
        <taxon>Embryophyta</taxon>
        <taxon>Tracheophyta</taxon>
        <taxon>Spermatophyta</taxon>
        <taxon>Magnoliopsida</taxon>
        <taxon>Liliopsida</taxon>
        <taxon>Poales</taxon>
        <taxon>Poaceae</taxon>
        <taxon>PACMAD clade</taxon>
        <taxon>Arundinoideae</taxon>
        <taxon>Arundineae</taxon>
        <taxon>Arundo</taxon>
    </lineage>
</organism>
<dbReference type="EMBL" id="GBRH01229428">
    <property type="protein sequence ID" value="JAD68467.1"/>
    <property type="molecule type" value="Transcribed_RNA"/>
</dbReference>
<dbReference type="AlphaFoldDB" id="A0A0A9CAD5"/>
<name>A0A0A9CAD5_ARUDO</name>
<sequence>MVQMVPVRSSACKSSWAAVMHVLCYRTGPDLHNLAQLHRPEILVFVVLYLPNTIRIELPLKCPLPTINLSTASNTI</sequence>
<evidence type="ECO:0000313" key="1">
    <source>
        <dbReference type="EMBL" id="JAD68467.1"/>
    </source>
</evidence>
<reference evidence="1" key="1">
    <citation type="submission" date="2014-09" db="EMBL/GenBank/DDBJ databases">
        <authorList>
            <person name="Magalhaes I.L.F."/>
            <person name="Oliveira U."/>
            <person name="Santos F.R."/>
            <person name="Vidigal T.H.D.A."/>
            <person name="Brescovit A.D."/>
            <person name="Santos A.J."/>
        </authorList>
    </citation>
    <scope>NUCLEOTIDE SEQUENCE</scope>
    <source>
        <tissue evidence="1">Shoot tissue taken approximately 20 cm above the soil surface</tissue>
    </source>
</reference>
<protein>
    <submittedName>
        <fullName evidence="1">Uncharacterized protein</fullName>
    </submittedName>
</protein>
<accession>A0A0A9CAD5</accession>